<evidence type="ECO:0000256" key="8">
    <source>
        <dbReference type="ARBA" id="ARBA00025803"/>
    </source>
</evidence>
<evidence type="ECO:0000256" key="12">
    <source>
        <dbReference type="ARBA" id="ARBA00048647"/>
    </source>
</evidence>
<evidence type="ECO:0000256" key="7">
    <source>
        <dbReference type="ARBA" id="ARBA00023277"/>
    </source>
</evidence>
<evidence type="ECO:0000313" key="14">
    <source>
        <dbReference type="Proteomes" id="UP001187531"/>
    </source>
</evidence>
<name>A0AA88HRG3_ARTSF</name>
<evidence type="ECO:0000256" key="6">
    <source>
        <dbReference type="ARBA" id="ARBA00023253"/>
    </source>
</evidence>
<evidence type="ECO:0000256" key="1">
    <source>
        <dbReference type="ARBA" id="ARBA00004240"/>
    </source>
</evidence>
<comment type="subcellular location">
    <subcellularLocation>
        <location evidence="1">Endoplasmic reticulum</location>
    </subcellularLocation>
</comment>
<dbReference type="CDD" id="cd11298">
    <property type="entry name" value="O-FucT-2"/>
    <property type="match status" value="1"/>
</dbReference>
<evidence type="ECO:0000256" key="4">
    <source>
        <dbReference type="ARBA" id="ARBA00022679"/>
    </source>
</evidence>
<reference evidence="13" key="1">
    <citation type="submission" date="2023-07" db="EMBL/GenBank/DDBJ databases">
        <title>Chromosome-level genome assembly of Artemia franciscana.</title>
        <authorList>
            <person name="Jo E."/>
        </authorList>
    </citation>
    <scope>NUCLEOTIDE SEQUENCE</scope>
    <source>
        <tissue evidence="13">Whole body</tissue>
    </source>
</reference>
<dbReference type="InterPro" id="IPR045130">
    <property type="entry name" value="OFUT2-like"/>
</dbReference>
<comment type="similarity">
    <text evidence="8">Belongs to the glycosyltransferase 68 family.</text>
</comment>
<proteinExistence type="inferred from homology"/>
<dbReference type="AlphaFoldDB" id="A0AA88HRG3"/>
<keyword evidence="14" id="KW-1185">Reference proteome</keyword>
<evidence type="ECO:0000256" key="5">
    <source>
        <dbReference type="ARBA" id="ARBA00022824"/>
    </source>
</evidence>
<dbReference type="EMBL" id="JAVRJZ010000014">
    <property type="protein sequence ID" value="KAK2713868.1"/>
    <property type="molecule type" value="Genomic_DNA"/>
</dbReference>
<dbReference type="Gene3D" id="3.40.50.11340">
    <property type="match status" value="1"/>
</dbReference>
<comment type="catalytic activity">
    <reaction evidence="12">
        <text>L-seryl-[protein] + GDP-beta-L-fucose = 3-O-(alpha-L-fucosyl)-L-seryl-[protein] + GDP + H(+)</text>
        <dbReference type="Rhea" id="RHEA:63644"/>
        <dbReference type="Rhea" id="RHEA-COMP:9863"/>
        <dbReference type="Rhea" id="RHEA-COMP:17914"/>
        <dbReference type="ChEBI" id="CHEBI:15378"/>
        <dbReference type="ChEBI" id="CHEBI:29999"/>
        <dbReference type="ChEBI" id="CHEBI:57273"/>
        <dbReference type="ChEBI" id="CHEBI:58189"/>
        <dbReference type="ChEBI" id="CHEBI:189632"/>
        <dbReference type="EC" id="2.4.1.221"/>
    </reaction>
    <physiologicalReaction direction="left-to-right" evidence="12">
        <dbReference type="Rhea" id="RHEA:63645"/>
    </physiologicalReaction>
</comment>
<keyword evidence="4" id="KW-0808">Transferase</keyword>
<dbReference type="GO" id="GO:0046922">
    <property type="term" value="F:peptide-O-fucosyltransferase activity"/>
    <property type="evidence" value="ECO:0007669"/>
    <property type="project" value="UniProtKB-EC"/>
</dbReference>
<comment type="caution">
    <text evidence="13">The sequence shown here is derived from an EMBL/GenBank/DDBJ whole genome shotgun (WGS) entry which is preliminary data.</text>
</comment>
<accession>A0AA88HRG3</accession>
<keyword evidence="6" id="KW-0294">Fucose metabolism</keyword>
<protein>
    <recommendedName>
        <fullName evidence="9">GDP-fucose protein O-fucosyltransferase 2</fullName>
        <ecNumber evidence="3">2.4.1.221</ecNumber>
    </recommendedName>
    <alternativeName>
        <fullName evidence="10">Peptide-O-fucosyltransferase 2</fullName>
    </alternativeName>
</protein>
<gene>
    <name evidence="13" type="ORF">QYM36_009678</name>
</gene>
<dbReference type="Pfam" id="PF10250">
    <property type="entry name" value="O-FucT"/>
    <property type="match status" value="1"/>
</dbReference>
<comment type="pathway">
    <text evidence="2">Protein modification; protein glycosylation.</text>
</comment>
<dbReference type="InterPro" id="IPR019378">
    <property type="entry name" value="GDP-Fuc_O-FucTrfase"/>
</dbReference>
<evidence type="ECO:0000256" key="3">
    <source>
        <dbReference type="ARBA" id="ARBA00012196"/>
    </source>
</evidence>
<organism evidence="13 14">
    <name type="scientific">Artemia franciscana</name>
    <name type="common">Brine shrimp</name>
    <name type="synonym">Artemia sanfranciscana</name>
    <dbReference type="NCBI Taxonomy" id="6661"/>
    <lineage>
        <taxon>Eukaryota</taxon>
        <taxon>Metazoa</taxon>
        <taxon>Ecdysozoa</taxon>
        <taxon>Arthropoda</taxon>
        <taxon>Crustacea</taxon>
        <taxon>Branchiopoda</taxon>
        <taxon>Anostraca</taxon>
        <taxon>Artemiidae</taxon>
        <taxon>Artemia</taxon>
    </lineage>
</organism>
<dbReference type="PANTHER" id="PTHR13398:SF0">
    <property type="entry name" value="GDP-FUCOSE PROTEIN O-FUCOSYLTRANSFERASE 2"/>
    <property type="match status" value="1"/>
</dbReference>
<evidence type="ECO:0000256" key="9">
    <source>
        <dbReference type="ARBA" id="ARBA00026232"/>
    </source>
</evidence>
<evidence type="ECO:0000313" key="13">
    <source>
        <dbReference type="EMBL" id="KAK2713868.1"/>
    </source>
</evidence>
<dbReference type="GO" id="GO:0005783">
    <property type="term" value="C:endoplasmic reticulum"/>
    <property type="evidence" value="ECO:0007669"/>
    <property type="project" value="UniProtKB-SubCell"/>
</dbReference>
<dbReference type="Gene3D" id="3.40.50.11350">
    <property type="match status" value="1"/>
</dbReference>
<evidence type="ECO:0000256" key="2">
    <source>
        <dbReference type="ARBA" id="ARBA00004922"/>
    </source>
</evidence>
<evidence type="ECO:0000256" key="11">
    <source>
        <dbReference type="ARBA" id="ARBA00047273"/>
    </source>
</evidence>
<comment type="catalytic activity">
    <reaction evidence="11">
        <text>L-threonyl-[protein] + GDP-beta-L-fucose = 3-O-(alpha-L-fucosyl)-L-threonyl-[protein] + GDP + H(+)</text>
        <dbReference type="Rhea" id="RHEA:70491"/>
        <dbReference type="Rhea" id="RHEA-COMP:11060"/>
        <dbReference type="Rhea" id="RHEA-COMP:17915"/>
        <dbReference type="ChEBI" id="CHEBI:15378"/>
        <dbReference type="ChEBI" id="CHEBI:30013"/>
        <dbReference type="ChEBI" id="CHEBI:57273"/>
        <dbReference type="ChEBI" id="CHEBI:58189"/>
        <dbReference type="ChEBI" id="CHEBI:189631"/>
        <dbReference type="EC" id="2.4.1.221"/>
    </reaction>
    <physiologicalReaction direction="left-to-right" evidence="11">
        <dbReference type="Rhea" id="RHEA:70492"/>
    </physiologicalReaction>
</comment>
<dbReference type="PANTHER" id="PTHR13398">
    <property type="entry name" value="GDP-FUCOSE PROTEIN O-FUCOSYLTRANSFERASE 2"/>
    <property type="match status" value="1"/>
</dbReference>
<dbReference type="EC" id="2.4.1.221" evidence="3"/>
<sequence length="454" mass="52795">MSVEHLSFAFSSLLYPGETLHCSLMLSQRMVHPLSYFLHWRCANQCYIISKKRDLNLGSKRLFSYLFYDVNPGEGFNLRRDVYLRVAALNNILNCTLVLPPWDHLYHWQSNSLNFQGKLPWSKFFDLKQLGRYTKLVEFESFVQEETKSSEGLLIDVILHLQHPTDLNGSFEEKANFVKCKKLKKYWKEDDATYGGPFWSYENVFAKKLKCLEILGGPRVLKPVLQNLIESKSNRLIFLDRAETLLHDQFGQTDYWRGRRSMRFSTHLIDIANEFRKTFLKSSDEEDGTKLPLDWRVESKLDTYSRGGPYIAAHLRRKDFLSARKSQIPSLEKTAETLSLLAKKNNVSQVFIASDASDIEIEEIMGHIPEDLEIFTFRPSLPTKGKILDGGVAIVDQIICACAKYFIGSYESTFSFRIQEEREIRQLHPDSTFNRFCGDQELNCQQPTRWKIVF</sequence>
<dbReference type="Proteomes" id="UP001187531">
    <property type="component" value="Unassembled WGS sequence"/>
</dbReference>
<evidence type="ECO:0000256" key="10">
    <source>
        <dbReference type="ARBA" id="ARBA00033083"/>
    </source>
</evidence>
<keyword evidence="7" id="KW-0119">Carbohydrate metabolism</keyword>
<dbReference type="GO" id="GO:0006004">
    <property type="term" value="P:fucose metabolic process"/>
    <property type="evidence" value="ECO:0007669"/>
    <property type="project" value="UniProtKB-KW"/>
</dbReference>
<keyword evidence="5" id="KW-0256">Endoplasmic reticulum</keyword>